<gene>
    <name evidence="1" type="ORF">JQX14_22565</name>
</gene>
<proteinExistence type="predicted"/>
<name>A0A9Q2P6J8_9RHOB</name>
<dbReference type="AlphaFoldDB" id="A0A9Q2P6J8"/>
<dbReference type="EMBL" id="JAFBWN010000034">
    <property type="protein sequence ID" value="MBM2357337.1"/>
    <property type="molecule type" value="Genomic_DNA"/>
</dbReference>
<comment type="caution">
    <text evidence="1">The sequence shown here is derived from an EMBL/GenBank/DDBJ whole genome shotgun (WGS) entry which is preliminary data.</text>
</comment>
<protein>
    <submittedName>
        <fullName evidence="1">Uncharacterized protein</fullName>
    </submittedName>
</protein>
<reference evidence="1" key="1">
    <citation type="submission" date="2021-01" db="EMBL/GenBank/DDBJ databases">
        <title>Diatom-associated Roseobacters Show Island Model of Population Structure.</title>
        <authorList>
            <person name="Qu L."/>
            <person name="Feng X."/>
            <person name="Chen Y."/>
            <person name="Li L."/>
            <person name="Wang X."/>
            <person name="Hu Z."/>
            <person name="Wang H."/>
            <person name="Luo H."/>
        </authorList>
    </citation>
    <scope>NUCLEOTIDE SEQUENCE</scope>
    <source>
        <strain evidence="1">SM26-45</strain>
    </source>
</reference>
<dbReference type="RefSeq" id="WP_231036062.1">
    <property type="nucleotide sequence ID" value="NZ_JAJNGX010000034.1"/>
</dbReference>
<evidence type="ECO:0000313" key="1">
    <source>
        <dbReference type="EMBL" id="MBM2357337.1"/>
    </source>
</evidence>
<evidence type="ECO:0000313" key="2">
    <source>
        <dbReference type="Proteomes" id="UP000809337"/>
    </source>
</evidence>
<accession>A0A9Q2P6J8</accession>
<dbReference type="InterPro" id="IPR045384">
    <property type="entry name" value="DUF6527"/>
</dbReference>
<organism evidence="1 2">
    <name type="scientific">Pseudosulfitobacter pseudonitzschiae</name>
    <dbReference type="NCBI Taxonomy" id="1402135"/>
    <lineage>
        <taxon>Bacteria</taxon>
        <taxon>Pseudomonadati</taxon>
        <taxon>Pseudomonadota</taxon>
        <taxon>Alphaproteobacteria</taxon>
        <taxon>Rhodobacterales</taxon>
        <taxon>Roseobacteraceae</taxon>
        <taxon>Pseudosulfitobacter</taxon>
    </lineage>
</organism>
<dbReference type="Pfam" id="PF20137">
    <property type="entry name" value="BubE"/>
    <property type="match status" value="1"/>
</dbReference>
<dbReference type="Proteomes" id="UP000809337">
    <property type="component" value="Unassembled WGS sequence"/>
</dbReference>
<sequence>MIRAIHFVDREDHRKTEAPGSIFVNHPNGAQLAQLWFYCPCGCGDLSMIDVGHKFKPDGDRPTWDWNGEMSRPTLSPSVHNLNCGWHGWLRDGYWESC</sequence>